<dbReference type="Gene3D" id="3.30.450.20">
    <property type="entry name" value="PAS domain"/>
    <property type="match status" value="5"/>
</dbReference>
<feature type="coiled-coil region" evidence="6">
    <location>
        <begin position="95"/>
        <end position="122"/>
    </location>
</feature>
<dbReference type="Pfam" id="PF00512">
    <property type="entry name" value="HisKA"/>
    <property type="match status" value="1"/>
</dbReference>
<dbReference type="PROSITE" id="PS50112">
    <property type="entry name" value="PAS"/>
    <property type="match status" value="3"/>
</dbReference>
<feature type="region of interest" description="Disordered" evidence="7">
    <location>
        <begin position="1144"/>
        <end position="1176"/>
    </location>
</feature>
<dbReference type="InterPro" id="IPR036890">
    <property type="entry name" value="HATPase_C_sf"/>
</dbReference>
<dbReference type="SMART" id="SM00065">
    <property type="entry name" value="GAF"/>
    <property type="match status" value="1"/>
</dbReference>
<dbReference type="EMBL" id="LKAQ01000004">
    <property type="protein sequence ID" value="OIQ50864.1"/>
    <property type="molecule type" value="Genomic_DNA"/>
</dbReference>
<feature type="domain" description="PAC" evidence="10">
    <location>
        <begin position="477"/>
        <end position="530"/>
    </location>
</feature>
<dbReference type="FunFam" id="3.30.565.10:FF:000010">
    <property type="entry name" value="Sensor histidine kinase RcsC"/>
    <property type="match status" value="1"/>
</dbReference>
<dbReference type="SMART" id="SM00387">
    <property type="entry name" value="HATPase_c"/>
    <property type="match status" value="1"/>
</dbReference>
<comment type="caution">
    <text evidence="11">The sequence shown here is derived from an EMBL/GenBank/DDBJ whole genome shotgun (WGS) entry which is preliminary data.</text>
</comment>
<keyword evidence="3" id="KW-0597">Phosphoprotein</keyword>
<dbReference type="SMART" id="SM00086">
    <property type="entry name" value="PAC"/>
    <property type="match status" value="5"/>
</dbReference>
<organism evidence="11 12">
    <name type="scientific">Pseudodesulfovibrio hydrargyri</name>
    <dbReference type="NCBI Taxonomy" id="2125990"/>
    <lineage>
        <taxon>Bacteria</taxon>
        <taxon>Pseudomonadati</taxon>
        <taxon>Thermodesulfobacteriota</taxon>
        <taxon>Desulfovibrionia</taxon>
        <taxon>Desulfovibrionales</taxon>
        <taxon>Desulfovibrionaceae</taxon>
    </lineage>
</organism>
<dbReference type="InterPro" id="IPR003018">
    <property type="entry name" value="GAF"/>
</dbReference>
<dbReference type="InterPro" id="IPR029016">
    <property type="entry name" value="GAF-like_dom_sf"/>
</dbReference>
<dbReference type="RefSeq" id="WP_165610823.1">
    <property type="nucleotide sequence ID" value="NZ_LKAQ01000004.1"/>
</dbReference>
<feature type="domain" description="PAC" evidence="10">
    <location>
        <begin position="606"/>
        <end position="658"/>
    </location>
</feature>
<dbReference type="InterPro" id="IPR001610">
    <property type="entry name" value="PAC"/>
</dbReference>
<keyword evidence="5" id="KW-0418">Kinase</keyword>
<dbReference type="InterPro" id="IPR013655">
    <property type="entry name" value="PAS_fold_3"/>
</dbReference>
<evidence type="ECO:0000313" key="11">
    <source>
        <dbReference type="EMBL" id="OIQ50864.1"/>
    </source>
</evidence>
<dbReference type="SMART" id="SM00388">
    <property type="entry name" value="HisKA"/>
    <property type="match status" value="1"/>
</dbReference>
<dbReference type="SUPFAM" id="SSF55874">
    <property type="entry name" value="ATPase domain of HSP90 chaperone/DNA topoisomerase II/histidine kinase"/>
    <property type="match status" value="1"/>
</dbReference>
<evidence type="ECO:0000256" key="1">
    <source>
        <dbReference type="ARBA" id="ARBA00000085"/>
    </source>
</evidence>
<dbReference type="Gene3D" id="2.10.70.100">
    <property type="match status" value="1"/>
</dbReference>
<gene>
    <name evidence="11" type="primary">bvgS</name>
    <name evidence="11" type="ORF">BerOc1_02806</name>
</gene>
<keyword evidence="12" id="KW-1185">Reference proteome</keyword>
<dbReference type="InterPro" id="IPR000014">
    <property type="entry name" value="PAS"/>
</dbReference>
<reference evidence="11 12" key="1">
    <citation type="submission" date="2015-09" db="EMBL/GenBank/DDBJ databases">
        <title>Genome of Desulfovibrio dechloracetivorans BerOc1, a mercury methylating strain isolated from highly hydrocarbons and metals contaminated coastal sediments.</title>
        <authorList>
            <person name="Goni Urriza M."/>
            <person name="Gassie C."/>
            <person name="Bouchez O."/>
            <person name="Klopp C."/>
            <person name="Ranchou-Peyruse A."/>
            <person name="Remy G."/>
        </authorList>
    </citation>
    <scope>NUCLEOTIDE SEQUENCE [LARGE SCALE GENOMIC DNA]</scope>
    <source>
        <strain evidence="11 12">BerOc1</strain>
    </source>
</reference>
<dbReference type="AlphaFoldDB" id="A0A1J5N7S7"/>
<dbReference type="PROSITE" id="PS50113">
    <property type="entry name" value="PAC"/>
    <property type="match status" value="2"/>
</dbReference>
<dbReference type="Proteomes" id="UP000181901">
    <property type="component" value="Unassembled WGS sequence"/>
</dbReference>
<dbReference type="PANTHER" id="PTHR43047">
    <property type="entry name" value="TWO-COMPONENT HISTIDINE PROTEIN KINASE"/>
    <property type="match status" value="1"/>
</dbReference>
<dbReference type="Pfam" id="PF08448">
    <property type="entry name" value="PAS_4"/>
    <property type="match status" value="1"/>
</dbReference>
<feature type="domain" description="PAS" evidence="9">
    <location>
        <begin position="659"/>
        <end position="703"/>
    </location>
</feature>
<dbReference type="InterPro" id="IPR013656">
    <property type="entry name" value="PAS_4"/>
</dbReference>
<dbReference type="InterPro" id="IPR035965">
    <property type="entry name" value="PAS-like_dom_sf"/>
</dbReference>
<dbReference type="CDD" id="cd16922">
    <property type="entry name" value="HATPase_EvgS-ArcB-TorS-like"/>
    <property type="match status" value="1"/>
</dbReference>
<dbReference type="InterPro" id="IPR036097">
    <property type="entry name" value="HisK_dim/P_sf"/>
</dbReference>
<evidence type="ECO:0000256" key="2">
    <source>
        <dbReference type="ARBA" id="ARBA00012438"/>
    </source>
</evidence>
<dbReference type="Pfam" id="PF13185">
    <property type="entry name" value="GAF_2"/>
    <property type="match status" value="1"/>
</dbReference>
<feature type="domain" description="Histidine kinase" evidence="8">
    <location>
        <begin position="930"/>
        <end position="1151"/>
    </location>
</feature>
<comment type="catalytic activity">
    <reaction evidence="1">
        <text>ATP + protein L-histidine = ADP + protein N-phospho-L-histidine.</text>
        <dbReference type="EC" id="2.7.13.3"/>
    </reaction>
</comment>
<evidence type="ECO:0000313" key="12">
    <source>
        <dbReference type="Proteomes" id="UP000181901"/>
    </source>
</evidence>
<accession>A0A1J5N7S7</accession>
<dbReference type="CDD" id="cd00082">
    <property type="entry name" value="HisKA"/>
    <property type="match status" value="1"/>
</dbReference>
<evidence type="ECO:0000259" key="8">
    <source>
        <dbReference type="PROSITE" id="PS50109"/>
    </source>
</evidence>
<evidence type="ECO:0000259" key="10">
    <source>
        <dbReference type="PROSITE" id="PS50113"/>
    </source>
</evidence>
<feature type="domain" description="PAS" evidence="9">
    <location>
        <begin position="402"/>
        <end position="474"/>
    </location>
</feature>
<evidence type="ECO:0000256" key="3">
    <source>
        <dbReference type="ARBA" id="ARBA00022553"/>
    </source>
</evidence>
<feature type="compositionally biased region" description="Basic and acidic residues" evidence="7">
    <location>
        <begin position="1153"/>
        <end position="1163"/>
    </location>
</feature>
<keyword evidence="4 11" id="KW-0808">Transferase</keyword>
<dbReference type="Pfam" id="PF02518">
    <property type="entry name" value="HATPase_c"/>
    <property type="match status" value="1"/>
</dbReference>
<dbReference type="Pfam" id="PF13426">
    <property type="entry name" value="PAS_9"/>
    <property type="match status" value="2"/>
</dbReference>
<dbReference type="InterPro" id="IPR003661">
    <property type="entry name" value="HisK_dim/P_dom"/>
</dbReference>
<dbReference type="Gene3D" id="3.30.450.40">
    <property type="match status" value="1"/>
</dbReference>
<dbReference type="NCBIfam" id="TIGR00229">
    <property type="entry name" value="sensory_box"/>
    <property type="match status" value="4"/>
</dbReference>
<feature type="domain" description="PAS" evidence="9">
    <location>
        <begin position="132"/>
        <end position="159"/>
    </location>
</feature>
<dbReference type="PROSITE" id="PS50109">
    <property type="entry name" value="HIS_KIN"/>
    <property type="match status" value="1"/>
</dbReference>
<dbReference type="PRINTS" id="PR00344">
    <property type="entry name" value="BCTRLSENSOR"/>
</dbReference>
<name>A0A1J5N7S7_9BACT</name>
<dbReference type="CDD" id="cd00130">
    <property type="entry name" value="PAS"/>
    <property type="match status" value="5"/>
</dbReference>
<dbReference type="SUPFAM" id="SSF55781">
    <property type="entry name" value="GAF domain-like"/>
    <property type="match status" value="1"/>
</dbReference>
<dbReference type="InterPro" id="IPR000700">
    <property type="entry name" value="PAS-assoc_C"/>
</dbReference>
<dbReference type="PANTHER" id="PTHR43047:SF64">
    <property type="entry name" value="HISTIDINE KINASE CONTAINING CHEY-HOMOLOGOUS RECEIVER DOMAIN AND PAS DOMAIN-RELATED"/>
    <property type="match status" value="1"/>
</dbReference>
<evidence type="ECO:0000256" key="5">
    <source>
        <dbReference type="ARBA" id="ARBA00022777"/>
    </source>
</evidence>
<keyword evidence="6" id="KW-0175">Coiled coil</keyword>
<dbReference type="SUPFAM" id="SSF47384">
    <property type="entry name" value="Homodimeric domain of signal transducing histidine kinase"/>
    <property type="match status" value="1"/>
</dbReference>
<proteinExistence type="predicted"/>
<evidence type="ECO:0000256" key="6">
    <source>
        <dbReference type="SAM" id="Coils"/>
    </source>
</evidence>
<dbReference type="InterPro" id="IPR004358">
    <property type="entry name" value="Sig_transdc_His_kin-like_C"/>
</dbReference>
<protein>
    <recommendedName>
        <fullName evidence="2">histidine kinase</fullName>
        <ecNumber evidence="2">2.7.13.3</ecNumber>
    </recommendedName>
</protein>
<dbReference type="InterPro" id="IPR003594">
    <property type="entry name" value="HATPase_dom"/>
</dbReference>
<evidence type="ECO:0000256" key="4">
    <source>
        <dbReference type="ARBA" id="ARBA00022679"/>
    </source>
</evidence>
<dbReference type="EC" id="2.7.13.3" evidence="2"/>
<dbReference type="SUPFAM" id="SSF55785">
    <property type="entry name" value="PYP-like sensor domain (PAS domain)"/>
    <property type="match status" value="5"/>
</dbReference>
<dbReference type="Pfam" id="PF08447">
    <property type="entry name" value="PAS_3"/>
    <property type="match status" value="2"/>
</dbReference>
<evidence type="ECO:0000259" key="9">
    <source>
        <dbReference type="PROSITE" id="PS50112"/>
    </source>
</evidence>
<dbReference type="SMART" id="SM00091">
    <property type="entry name" value="PAS"/>
    <property type="match status" value="4"/>
</dbReference>
<evidence type="ECO:0000256" key="7">
    <source>
        <dbReference type="SAM" id="MobiDB-lite"/>
    </source>
</evidence>
<dbReference type="Gene3D" id="1.10.287.130">
    <property type="match status" value="1"/>
</dbReference>
<dbReference type="GO" id="GO:0000155">
    <property type="term" value="F:phosphorelay sensor kinase activity"/>
    <property type="evidence" value="ECO:0007669"/>
    <property type="project" value="InterPro"/>
</dbReference>
<dbReference type="InterPro" id="IPR005467">
    <property type="entry name" value="His_kinase_dom"/>
</dbReference>
<dbReference type="Gene3D" id="3.30.565.10">
    <property type="entry name" value="Histidine kinase-like ATPase, C-terminal domain"/>
    <property type="match status" value="1"/>
</dbReference>
<sequence>MLAVILAVPAFRRADALAARTEPSRSPQGVRPSESVSRAFLPESILVAQSVGGADSPSSGPAASPAPAVRDGAQGALWAVSAVFLFAGLLLGVRFARLRDRLDRRERELAESEERFAMLADASLSGVAIIRNGVLLEANERYYEMFGYAPEEMLGRDILPLTVASGQVEAIRRGDCLSRACSFESVGLRRDGSTFPAEFRSRAFSYRGEPAAGVVMTDISARKRREDERTCLQERLQSLWNVARMAEASYDELCELVLAEVLRLTGSEYSFFGFFDEVVDAMVVYAWSPEAMDICSVRAGSRTFPLSCGGLWSEAVARKRSVIHNDYGQAGEWKKGLPEGHVPIRRLMSVPYIRDGKVHALATVANKSTAYTEEDAAQVEAFVANVMLLVDRRRAIEDRRISEERMTMAFDAASDAVWDLRFDSDEAYLSPRWFTMLGYEPNEFPFSREKVLSLIHPDDVDGIMNLLRRHWDTGEAYRAEYRMRTKDGGWLWILDRGEVVERDYLGNPLRMLGTHVDISCRKRLEERLRRREHDLKKSQSIVRLGSWHLDLSNRSMVWTEELRRMYGLAPDADPLPYTGLGRLFKPDDAKRLLESLDRTVVTGEPYELELRTRGDDGGQGWMWVRGEAEFDAAGGIIGLWGAFQDITARKRLELERRRKDETYRKILDSLDAGVIVMDSDTTIRSVNPAVCAMIGIPAEELIGTRGDRTLEGWSFFREDGSAMPEEERPLFRVLSSGVSVHGLVAGLRKSPREDVGWRLANAVPLYEGDRLVRVVVSFVDITELKRAQDALRESEIRYKTLHEASRGGIGIHDNGLILDCNQGLCAMTGYEMSEMIGADGLFLIAEQAREEGREKIHSGFEGAYETFGVRKDGREYPVRIEMRNIPYKGRVVRAVEFRDISDRRQAEQALIDAKEAAEAANRAKSEFLANISHEIRTPLNGLMGMLQLLESSGPSPEQGRLIEIAQFSGERLTRLLTDILDISAIEAGKFALSPAPVDVHDLVDSVVGLLAVTTGQTGVSLGAFMDPDVPERVLADEIRLRQILFNLVGNGLKFTQQGSVSLHVSALGSDNGRGGLLFVVSDTGPGMADEELKTAFETFGQVSQGLARSHQGAGLGLPIVKRIIDLMGGTLCVDSAPGQGTSVYVSLPLDPVGPEREASEGRPRGVGGAPSGQSPR</sequence>